<evidence type="ECO:0000256" key="1">
    <source>
        <dbReference type="SAM" id="MobiDB-lite"/>
    </source>
</evidence>
<evidence type="ECO:0000313" key="2">
    <source>
        <dbReference type="EMBL" id="OZI70847.1"/>
    </source>
</evidence>
<gene>
    <name evidence="2" type="ORF">CAL22_13165</name>
</gene>
<proteinExistence type="predicted"/>
<feature type="region of interest" description="Disordered" evidence="1">
    <location>
        <begin position="282"/>
        <end position="303"/>
    </location>
</feature>
<sequence>MHNGSDISSLYREFGGDPRNYREIGNETKSAAACARWPLLGKARPAGVAVPSAVGGQADRPAQAAPWPPSAQATLTLPQAEYAAVRTGAVVDGEQALALIRGARVQRPALDALVLPTPEREPAPIRPLRPNIVSADIERAAPPEWVRAAERVEPGLADAASSGSATAPMPFAASLPVPKAKATAADEVKIAPVAAVPLEPQPVSVAAVPPEPEVANQAVVPTEPEVASAAAVPPEPEVANVAVVSLEPQAVSAAAVPLEPEVASVAAVPIEPQTVSVAVVSPEPQAASEVSVPTPEPDAQPKDVAVTPLQGVFARLARSPAAGQPPPPLNTAK</sequence>
<dbReference type="EMBL" id="NEVU01000003">
    <property type="protein sequence ID" value="OZI70847.1"/>
    <property type="molecule type" value="Genomic_DNA"/>
</dbReference>
<dbReference type="Pfam" id="PF10945">
    <property type="entry name" value="CBP_BcsR"/>
    <property type="match status" value="1"/>
</dbReference>
<evidence type="ECO:0000313" key="3">
    <source>
        <dbReference type="Proteomes" id="UP000216429"/>
    </source>
</evidence>
<dbReference type="RefSeq" id="WP_094813968.1">
    <property type="nucleotide sequence ID" value="NZ_NEVU01000003.1"/>
</dbReference>
<organism evidence="2 3">
    <name type="scientific">Bordetella genomosp. 12</name>
    <dbReference type="NCBI Taxonomy" id="463035"/>
    <lineage>
        <taxon>Bacteria</taxon>
        <taxon>Pseudomonadati</taxon>
        <taxon>Pseudomonadota</taxon>
        <taxon>Betaproteobacteria</taxon>
        <taxon>Burkholderiales</taxon>
        <taxon>Alcaligenaceae</taxon>
        <taxon>Bordetella</taxon>
    </lineage>
</organism>
<dbReference type="Proteomes" id="UP000216429">
    <property type="component" value="Unassembled WGS sequence"/>
</dbReference>
<dbReference type="InterPro" id="IPR024487">
    <property type="entry name" value="CBP_BcsR"/>
</dbReference>
<comment type="caution">
    <text evidence="2">The sequence shown here is derived from an EMBL/GenBank/DDBJ whole genome shotgun (WGS) entry which is preliminary data.</text>
</comment>
<evidence type="ECO:0008006" key="4">
    <source>
        <dbReference type="Google" id="ProtNLM"/>
    </source>
</evidence>
<name>A0A261VAK8_9BORD</name>
<protein>
    <recommendedName>
        <fullName evidence="4">Cellulose biosynthesis protein BcsR</fullName>
    </recommendedName>
</protein>
<dbReference type="OrthoDB" id="8812063at2"/>
<dbReference type="AlphaFoldDB" id="A0A261VAK8"/>
<accession>A0A261VAK8</accession>
<reference evidence="3" key="1">
    <citation type="submission" date="2017-05" db="EMBL/GenBank/DDBJ databases">
        <title>Complete and WGS of Bordetella genogroups.</title>
        <authorList>
            <person name="Spilker T."/>
            <person name="Lipuma J."/>
        </authorList>
    </citation>
    <scope>NUCLEOTIDE SEQUENCE [LARGE SCALE GENOMIC DNA]</scope>
    <source>
        <strain evidence="3">AU6712</strain>
    </source>
</reference>
<keyword evidence="3" id="KW-1185">Reference proteome</keyword>
<dbReference type="NCBIfam" id="NF040718">
    <property type="entry name" value="BcsP_of_Ic"/>
    <property type="match status" value="1"/>
</dbReference>